<accession>A0ABQ9HJF5</accession>
<protein>
    <submittedName>
        <fullName evidence="1">Uncharacterized protein</fullName>
    </submittedName>
</protein>
<evidence type="ECO:0000313" key="1">
    <source>
        <dbReference type="EMBL" id="KAJ8884459.1"/>
    </source>
</evidence>
<name>A0ABQ9HJF5_9NEOP</name>
<reference evidence="1 2" key="1">
    <citation type="submission" date="2023-02" db="EMBL/GenBank/DDBJ databases">
        <title>LHISI_Scaffold_Assembly.</title>
        <authorList>
            <person name="Stuart O.P."/>
            <person name="Cleave R."/>
            <person name="Magrath M.J.L."/>
            <person name="Mikheyev A.S."/>
        </authorList>
    </citation>
    <scope>NUCLEOTIDE SEQUENCE [LARGE SCALE GENOMIC DNA]</scope>
    <source>
        <strain evidence="1">Daus_M_001</strain>
        <tissue evidence="1">Leg muscle</tissue>
    </source>
</reference>
<sequence>MTCVYLHRQISLSYSPHEILEDPTSMVNICTFQLIQWFSPVTSPYQTANSPKDPTGGSSTVYTDRMSLPRERLLALSAGAPPNINFRSSCRVYTGRANQHFPAHAKFSTGHLPPPPALPKGMRCVVVRQLAFHLGESGSDYRLSRPGFSQSVGFLGYLPALLYTHFVSPSSALKTLDVKSRPNVFTHTLLLRQPKMAARRVFKCTKVAVECVQQAVPIRIAASPGRHGSQPALLCRLYALSLAKIPTLQRAILTTVRRVIYMLSRVRCKTKTKDAGLTRSGRQAFVAFATQKLSAPRRRYRDYLWYQGEVLRAGVNGRSTRWYSGCARSRVRCLLLAVRGRGSISNQLVCVVAETVRVIGSECQTAGTWVVVAPRANPVYASPSPPPASSSPFLLVIRAPFHHPSGGRQLFPAPTGNSASTRHLQPWARDSPAATAFHALLLLPPPPFNMFARLTVTVSAVLNLATARCAKLSLSATRLKLKRQEYKSEIRFKSGMLSQGALEVAQLSLSPAPEVNMNKNNEKTCVAMALKPALHDAYFRSSFHTHSLLEFLLPCRLQSHSLLEFLLPCRLQSHSLLEFLLPCRLPSHSLLEFLLPCRLQSSPLRRGLAPYITVFLPMELPETVIEHVIIFCYTHGAATDKMADAREATSRLVILFQAMSRCTGLSLLLWKLLDGLVTLARRNKGADVPQLPAALMIFPSSASSLIAFLPVKPVAVAYREGG</sequence>
<keyword evidence="2" id="KW-1185">Reference proteome</keyword>
<evidence type="ECO:0000313" key="2">
    <source>
        <dbReference type="Proteomes" id="UP001159363"/>
    </source>
</evidence>
<gene>
    <name evidence="1" type="ORF">PR048_016316</name>
</gene>
<dbReference type="Proteomes" id="UP001159363">
    <property type="component" value="Chromosome 4"/>
</dbReference>
<dbReference type="EMBL" id="JARBHB010000005">
    <property type="protein sequence ID" value="KAJ8884459.1"/>
    <property type="molecule type" value="Genomic_DNA"/>
</dbReference>
<organism evidence="1 2">
    <name type="scientific">Dryococelus australis</name>
    <dbReference type="NCBI Taxonomy" id="614101"/>
    <lineage>
        <taxon>Eukaryota</taxon>
        <taxon>Metazoa</taxon>
        <taxon>Ecdysozoa</taxon>
        <taxon>Arthropoda</taxon>
        <taxon>Hexapoda</taxon>
        <taxon>Insecta</taxon>
        <taxon>Pterygota</taxon>
        <taxon>Neoptera</taxon>
        <taxon>Polyneoptera</taxon>
        <taxon>Phasmatodea</taxon>
        <taxon>Verophasmatodea</taxon>
        <taxon>Anareolatae</taxon>
        <taxon>Phasmatidae</taxon>
        <taxon>Eurycanthinae</taxon>
        <taxon>Dryococelus</taxon>
    </lineage>
</organism>
<proteinExistence type="predicted"/>
<comment type="caution">
    <text evidence="1">The sequence shown here is derived from an EMBL/GenBank/DDBJ whole genome shotgun (WGS) entry which is preliminary data.</text>
</comment>